<keyword evidence="2" id="KW-1185">Reference proteome</keyword>
<evidence type="ECO:0000313" key="2">
    <source>
        <dbReference type="Proteomes" id="UP000593847"/>
    </source>
</evidence>
<dbReference type="AlphaFoldDB" id="A0A7L9GH12"/>
<evidence type="ECO:0008006" key="3">
    <source>
        <dbReference type="Google" id="ProtNLM"/>
    </source>
</evidence>
<name>A0A7L9GH12_9PSED</name>
<protein>
    <recommendedName>
        <fullName evidence="3">Type IV secretion protein Rhs</fullName>
    </recommendedName>
</protein>
<gene>
    <name evidence="1" type="ORF">ICN73_02015</name>
</gene>
<sequence length="64" mass="6895">MLSARGHLGCSLEFNSGKPTTSDGKLTDFSATGCTHVRLNYDNPLGRLTDIKRVANNKAVETLT</sequence>
<dbReference type="KEGG" id="ptai:ICN73_02015"/>
<proteinExistence type="predicted"/>
<dbReference type="EMBL" id="CP062699">
    <property type="protein sequence ID" value="QOJ91681.1"/>
    <property type="molecule type" value="Genomic_DNA"/>
</dbReference>
<evidence type="ECO:0000313" key="1">
    <source>
        <dbReference type="EMBL" id="QOJ91681.1"/>
    </source>
</evidence>
<accession>A0A7L9GH12</accession>
<dbReference type="Proteomes" id="UP000593847">
    <property type="component" value="Chromosome"/>
</dbReference>
<organism evidence="1 2">
    <name type="scientific">Pseudomonas taiwanensis</name>
    <dbReference type="NCBI Taxonomy" id="470150"/>
    <lineage>
        <taxon>Bacteria</taxon>
        <taxon>Pseudomonadati</taxon>
        <taxon>Pseudomonadota</taxon>
        <taxon>Gammaproteobacteria</taxon>
        <taxon>Pseudomonadales</taxon>
        <taxon>Pseudomonadaceae</taxon>
        <taxon>Pseudomonas</taxon>
    </lineage>
</organism>
<dbReference type="RefSeq" id="WP_003248463.1">
    <property type="nucleotide sequence ID" value="NZ_CP062699.1"/>
</dbReference>
<reference evidence="1" key="1">
    <citation type="submission" date="2020-09" db="EMBL/GenBank/DDBJ databases">
        <title>Complete genome sequence of Pseudomonas taiwanensis CC, a plant growth-promoting and biotite-weathering strain.</title>
        <authorList>
            <person name="Cheng C."/>
        </authorList>
    </citation>
    <scope>NUCLEOTIDE SEQUENCE [LARGE SCALE GENOMIC DNA]</scope>
    <source>
        <strain evidence="1">WRS8</strain>
    </source>
</reference>